<comment type="caution">
    <text evidence="2">The sequence shown here is derived from an EMBL/GenBank/DDBJ whole genome shotgun (WGS) entry which is preliminary data.</text>
</comment>
<name>A0A6G1DD17_9ORYZ</name>
<organism evidence="2 3">
    <name type="scientific">Oryza meyeriana var. granulata</name>
    <dbReference type="NCBI Taxonomy" id="110450"/>
    <lineage>
        <taxon>Eukaryota</taxon>
        <taxon>Viridiplantae</taxon>
        <taxon>Streptophyta</taxon>
        <taxon>Embryophyta</taxon>
        <taxon>Tracheophyta</taxon>
        <taxon>Spermatophyta</taxon>
        <taxon>Magnoliopsida</taxon>
        <taxon>Liliopsida</taxon>
        <taxon>Poales</taxon>
        <taxon>Poaceae</taxon>
        <taxon>BOP clade</taxon>
        <taxon>Oryzoideae</taxon>
        <taxon>Oryzeae</taxon>
        <taxon>Oryzinae</taxon>
        <taxon>Oryza</taxon>
        <taxon>Oryza meyeriana</taxon>
    </lineage>
</organism>
<dbReference type="AlphaFoldDB" id="A0A6G1DD17"/>
<evidence type="ECO:0000313" key="2">
    <source>
        <dbReference type="EMBL" id="KAF0910330.1"/>
    </source>
</evidence>
<gene>
    <name evidence="2" type="ORF">E2562_001510</name>
</gene>
<protein>
    <submittedName>
        <fullName evidence="2">Uncharacterized protein</fullName>
    </submittedName>
</protein>
<reference evidence="2 3" key="1">
    <citation type="submission" date="2019-11" db="EMBL/GenBank/DDBJ databases">
        <title>Whole genome sequence of Oryza granulata.</title>
        <authorList>
            <person name="Li W."/>
        </authorList>
    </citation>
    <scope>NUCLEOTIDE SEQUENCE [LARGE SCALE GENOMIC DNA]</scope>
    <source>
        <strain evidence="3">cv. Menghai</strain>
        <tissue evidence="2">Leaf</tissue>
    </source>
</reference>
<dbReference type="OrthoDB" id="444127at2759"/>
<dbReference type="Gene3D" id="3.30.559.10">
    <property type="entry name" value="Chloramphenicol acetyltransferase-like domain"/>
    <property type="match status" value="1"/>
</dbReference>
<dbReference type="PANTHER" id="PTHR31147">
    <property type="entry name" value="ACYL TRANSFERASE 4"/>
    <property type="match status" value="1"/>
</dbReference>
<sequence length="72" mass="7988">MVAKDELLPHPIYPASNPHPKDSLILLFHVTQFACGGFVVGFHFSHAVVDGPDAVQFMTTVREITRDGPCRR</sequence>
<evidence type="ECO:0000256" key="1">
    <source>
        <dbReference type="ARBA" id="ARBA00009861"/>
    </source>
</evidence>
<dbReference type="EMBL" id="SPHZ02000006">
    <property type="protein sequence ID" value="KAF0910330.1"/>
    <property type="molecule type" value="Genomic_DNA"/>
</dbReference>
<proteinExistence type="inferred from homology"/>
<dbReference type="GO" id="GO:0050734">
    <property type="term" value="F:hydroxycinnamoyltransferase activity"/>
    <property type="evidence" value="ECO:0007669"/>
    <property type="project" value="UniProtKB-ARBA"/>
</dbReference>
<keyword evidence="3" id="KW-1185">Reference proteome</keyword>
<dbReference type="Pfam" id="PF02458">
    <property type="entry name" value="Transferase"/>
    <property type="match status" value="1"/>
</dbReference>
<comment type="similarity">
    <text evidence="1">Belongs to the plant acyltransferase family.</text>
</comment>
<dbReference type="PANTHER" id="PTHR31147:SF12">
    <property type="entry name" value="ACYL TRANSFERASE 8"/>
    <property type="match status" value="1"/>
</dbReference>
<accession>A0A6G1DD17</accession>
<dbReference type="InterPro" id="IPR050898">
    <property type="entry name" value="Plant_acyltransferase"/>
</dbReference>
<dbReference type="Proteomes" id="UP000479710">
    <property type="component" value="Unassembled WGS sequence"/>
</dbReference>
<evidence type="ECO:0000313" key="3">
    <source>
        <dbReference type="Proteomes" id="UP000479710"/>
    </source>
</evidence>
<dbReference type="InterPro" id="IPR023213">
    <property type="entry name" value="CAT-like_dom_sf"/>
</dbReference>